<feature type="domain" description="C2H2-type" evidence="18">
    <location>
        <begin position="158"/>
        <end position="185"/>
    </location>
</feature>
<evidence type="ECO:0000256" key="6">
    <source>
        <dbReference type="ARBA" id="ARBA00022771"/>
    </source>
</evidence>
<keyword evidence="5" id="KW-0677">Repeat</keyword>
<dbReference type="PANTHER" id="PTHR16089">
    <property type="entry name" value="REST COREPRESSOR COREST PROTEIN-RELATED"/>
    <property type="match status" value="1"/>
</dbReference>
<evidence type="ECO:0000256" key="2">
    <source>
        <dbReference type="ARBA" id="ARBA00022473"/>
    </source>
</evidence>
<feature type="domain" description="C2H2-type" evidence="18">
    <location>
        <begin position="1260"/>
        <end position="1287"/>
    </location>
</feature>
<feature type="region of interest" description="Disordered" evidence="17">
    <location>
        <begin position="675"/>
        <end position="715"/>
    </location>
</feature>
<feature type="compositionally biased region" description="Basic and acidic residues" evidence="17">
    <location>
        <begin position="694"/>
        <end position="703"/>
    </location>
</feature>
<dbReference type="FunFam" id="3.30.160.60:FF:003521">
    <property type="entry name" value="Zinc finger protein 541"/>
    <property type="match status" value="1"/>
</dbReference>
<dbReference type="PROSITE" id="PS51293">
    <property type="entry name" value="SANT"/>
    <property type="match status" value="1"/>
</dbReference>
<dbReference type="GO" id="GO:0005667">
    <property type="term" value="C:transcription regulator complex"/>
    <property type="evidence" value="ECO:0007669"/>
    <property type="project" value="TreeGrafter"/>
</dbReference>
<dbReference type="InterPro" id="IPR013087">
    <property type="entry name" value="Znf_C2H2_type"/>
</dbReference>
<feature type="domain" description="SANT" evidence="20">
    <location>
        <begin position="1129"/>
        <end position="1180"/>
    </location>
</feature>
<dbReference type="PROSITE" id="PS50157">
    <property type="entry name" value="ZINC_FINGER_C2H2_2"/>
    <property type="match status" value="4"/>
</dbReference>
<evidence type="ECO:0000256" key="7">
    <source>
        <dbReference type="ARBA" id="ARBA00022782"/>
    </source>
</evidence>
<dbReference type="FunFam" id="1.10.10.60:FF:000251">
    <property type="entry name" value="Zinc finger protein 541"/>
    <property type="match status" value="1"/>
</dbReference>
<dbReference type="GO" id="GO:0003714">
    <property type="term" value="F:transcription corepressor activity"/>
    <property type="evidence" value="ECO:0007669"/>
    <property type="project" value="TreeGrafter"/>
</dbReference>
<dbReference type="eggNOG" id="KOG4167">
    <property type="taxonomic scope" value="Eukaryota"/>
</dbReference>
<dbReference type="SUPFAM" id="SSF57667">
    <property type="entry name" value="beta-beta-alpha zinc fingers"/>
    <property type="match status" value="2"/>
</dbReference>
<evidence type="ECO:0000256" key="14">
    <source>
        <dbReference type="ARBA" id="ARBA00023254"/>
    </source>
</evidence>
<name>A0A1U7S980_ALLSI</name>
<feature type="domain" description="C2H2-type" evidence="18">
    <location>
        <begin position="130"/>
        <end position="157"/>
    </location>
</feature>
<dbReference type="InterPro" id="IPR009057">
    <property type="entry name" value="Homeodomain-like_sf"/>
</dbReference>
<keyword evidence="14" id="KW-0469">Meiosis</keyword>
<dbReference type="InterPro" id="IPR001005">
    <property type="entry name" value="SANT/Myb"/>
</dbReference>
<sequence>MDPYHMQLPGFSESQGLNCSDPLNHDLCSDTRHMMYTGLNSLDMDPTPSATDIAMDTLEDNLDALSLYSVKDCDSAKLLNESDSDSQPSLHELGLLAPPAPKEAEQRGRSNTGSARKGKHQHSSPQSPFLDCSFCGKVFSSASSLSKHCLTHSQERKHVCKVCSKAFKRPDHLSAHMLTHQKTKPFICIEQGCNKSYCDHRSLRRHYEMSQHGLCILKEMPSDEGTCEASPPSHDARVQAEQGGVGTTEKLAGRLESRPNSVVPNRDLFKHIVSGVVKQKLPSTAVSFAGHSDTDLKESLQPCSSSSGQVLCLPASTAAHIETTGDVLKEHNRCQKSTASSNVYAVFNPSNLSVIAPGESIVTNLTNRPLLSEPQFPLETTGEEYWPNSALPCFPLFRSQKISANSLQCSGNFQWIRNMPVCAISGQDISDGFAGPSHAFDSFAQAYECPDTLSFTPVTFNSPGEMSSKTTLSSFEETFRRTKRHGCDIDYYRWQNHGELNLQDAQKQSVLQDTTSPLFRQFFVKSQETAGNQEEKQVQQHLLQFITKSQHILSPTQVVAPSQLVASEMKQTVAKPVQNIFQQQQPDVTRCLPELAECEGSHVYVQKILTHQFQKDVSSGGEKQVQMGRQQTASVLQCLQSRSLKGCLEFKDISSPGQPQPATCENAVGSHYGKPSLLESIPSTSNKKGKGKRYAKETGDKLHARGGRSRRLPGVQKDKLKFDPSCAVSPSQVAMDSFSLPCTSSSHVMGEKRKLTIFNRIQGGKIYSLTNAVKEENLLAGCNKTSAGHMDGRKCESGFICKNCSQLFYTEKGLSSHMCFHSEQWQSPQGRNEQQVHDAENLNPQTLFLKPVSDGNTPSDMKKPLDDGTVVPLVIPVSVPVTATDEQAGNKVNNQESQGVQDSSTHQKKRKRQTRSKSLFIPTPMPLCGEMQSSIGGCYQSNLRSPVYLVDHLVRDFFQYSPYTPPPMLSPIREGSGLYFNTVCSSSEKGDPSQLFSTILDRMDGDFGFSLVKDNTKISIEPHINIGSQFQAEIPNLQDRSVLENDEHGASLVWKPWGNIATNQEMQDRVTELLDVACSSAMPGGGTNLELALHCLHEAQGNILKAVEMLLFGGPQKPASHPLADYHYTGSDVWMPVEKQLFRKAFCLHKKDFYLIQQKIQTKNVFQCIEYYYIWKKIIKFDLSRAQVVEKRVKRDKDELESTEEKTACSPWKRHGPLPKHNMNIKPKNYRKASNDAYSPAFGLKGTPAQPGSTDCQGVFPCKECERVFDKVKSRNAHMKRHRPQEHVEPLVKSKWSIKQVRNEPELEETQVLTSSNGNWEIVVAE</sequence>
<evidence type="ECO:0000313" key="22">
    <source>
        <dbReference type="RefSeq" id="XP_006031464.1"/>
    </source>
</evidence>
<evidence type="ECO:0000256" key="1">
    <source>
        <dbReference type="ARBA" id="ARBA00004123"/>
    </source>
</evidence>
<keyword evidence="7" id="KW-0221">Differentiation</keyword>
<evidence type="ECO:0000256" key="4">
    <source>
        <dbReference type="ARBA" id="ARBA00022723"/>
    </source>
</evidence>
<organism evidence="21 23">
    <name type="scientific">Alligator sinensis</name>
    <name type="common">Chinese alligator</name>
    <dbReference type="NCBI Taxonomy" id="38654"/>
    <lineage>
        <taxon>Eukaryota</taxon>
        <taxon>Metazoa</taxon>
        <taxon>Chordata</taxon>
        <taxon>Craniata</taxon>
        <taxon>Vertebrata</taxon>
        <taxon>Euteleostomi</taxon>
        <taxon>Archelosauria</taxon>
        <taxon>Archosauria</taxon>
        <taxon>Crocodylia</taxon>
        <taxon>Alligatoridae</taxon>
        <taxon>Alligatorinae</taxon>
        <taxon>Alligator</taxon>
    </lineage>
</organism>
<keyword evidence="10" id="KW-0805">Transcription regulation</keyword>
<dbReference type="Proteomes" id="UP000189705">
    <property type="component" value="Unplaced"/>
</dbReference>
<feature type="domain" description="ELM2" evidence="19">
    <location>
        <begin position="1022"/>
        <end position="1114"/>
    </location>
</feature>
<feature type="region of interest" description="Disordered" evidence="17">
    <location>
        <begin position="1206"/>
        <end position="1225"/>
    </location>
</feature>
<feature type="domain" description="C2H2-type" evidence="18">
    <location>
        <begin position="799"/>
        <end position="826"/>
    </location>
</feature>
<feature type="compositionally biased region" description="Polar residues" evidence="17">
    <location>
        <begin position="884"/>
        <end position="903"/>
    </location>
</feature>
<dbReference type="InterPro" id="IPR000949">
    <property type="entry name" value="ELM2_dom"/>
</dbReference>
<dbReference type="Pfam" id="PF13912">
    <property type="entry name" value="zf-C2H2_6"/>
    <property type="match status" value="1"/>
</dbReference>
<dbReference type="PROSITE" id="PS00028">
    <property type="entry name" value="ZINC_FINGER_C2H2_1"/>
    <property type="match status" value="5"/>
</dbReference>
<dbReference type="GO" id="GO:0006357">
    <property type="term" value="P:regulation of transcription by RNA polymerase II"/>
    <property type="evidence" value="ECO:0007669"/>
    <property type="project" value="TreeGrafter"/>
</dbReference>
<feature type="region of interest" description="Disordered" evidence="17">
    <location>
        <begin position="79"/>
        <end position="127"/>
    </location>
</feature>
<dbReference type="RefSeq" id="XP_014379045.1">
    <property type="nucleotide sequence ID" value="XM_014523559.2"/>
</dbReference>
<keyword evidence="2" id="KW-0217">Developmental protein</keyword>
<evidence type="ECO:0000256" key="12">
    <source>
        <dbReference type="ARBA" id="ARBA00023163"/>
    </source>
</evidence>
<protein>
    <recommendedName>
        <fullName evidence="15">Zinc finger protein 541</fullName>
    </recommendedName>
</protein>
<evidence type="ECO:0000256" key="11">
    <source>
        <dbReference type="ARBA" id="ARBA00023159"/>
    </source>
</evidence>
<evidence type="ECO:0000256" key="10">
    <source>
        <dbReference type="ARBA" id="ARBA00023015"/>
    </source>
</evidence>
<dbReference type="GO" id="GO:0051321">
    <property type="term" value="P:meiotic cell cycle"/>
    <property type="evidence" value="ECO:0007669"/>
    <property type="project" value="UniProtKB-KW"/>
</dbReference>
<dbReference type="RefSeq" id="XP_006031464.1">
    <property type="nucleotide sequence ID" value="XM_006031402.3"/>
</dbReference>
<dbReference type="Gene3D" id="1.10.10.60">
    <property type="entry name" value="Homeodomain-like"/>
    <property type="match status" value="1"/>
</dbReference>
<dbReference type="GO" id="GO:0007283">
    <property type="term" value="P:spermatogenesis"/>
    <property type="evidence" value="ECO:0007669"/>
    <property type="project" value="UniProtKB-KW"/>
</dbReference>
<dbReference type="SMART" id="SM00355">
    <property type="entry name" value="ZnF_C2H2"/>
    <property type="match status" value="5"/>
</dbReference>
<reference evidence="22 23" key="1">
    <citation type="submission" date="2025-04" db="UniProtKB">
        <authorList>
            <consortium name="RefSeq"/>
        </authorList>
    </citation>
    <scope>IDENTIFICATION</scope>
</reference>
<feature type="region of interest" description="Disordered" evidence="17">
    <location>
        <begin position="882"/>
        <end position="923"/>
    </location>
</feature>
<gene>
    <name evidence="22 23 24" type="primary">ZNF541</name>
</gene>
<evidence type="ECO:0000256" key="15">
    <source>
        <dbReference type="ARBA" id="ARBA00068624"/>
    </source>
</evidence>
<evidence type="ECO:0000259" key="19">
    <source>
        <dbReference type="PROSITE" id="PS51156"/>
    </source>
</evidence>
<dbReference type="eggNOG" id="KOG1721">
    <property type="taxonomic scope" value="Eukaryota"/>
</dbReference>
<keyword evidence="11" id="KW-0010">Activator</keyword>
<evidence type="ECO:0000256" key="9">
    <source>
        <dbReference type="ARBA" id="ARBA00022871"/>
    </source>
</evidence>
<evidence type="ECO:0000313" key="23">
    <source>
        <dbReference type="RefSeq" id="XP_006031465.1"/>
    </source>
</evidence>
<evidence type="ECO:0000313" key="21">
    <source>
        <dbReference type="Proteomes" id="UP000189705"/>
    </source>
</evidence>
<dbReference type="InterPro" id="IPR017884">
    <property type="entry name" value="SANT_dom"/>
</dbReference>
<dbReference type="PANTHER" id="PTHR16089:SF23">
    <property type="entry name" value="ZINC FINGER PROTEIN 541"/>
    <property type="match status" value="1"/>
</dbReference>
<evidence type="ECO:0000256" key="13">
    <source>
        <dbReference type="ARBA" id="ARBA00023242"/>
    </source>
</evidence>
<dbReference type="KEGG" id="asn:102371239"/>
<dbReference type="SUPFAM" id="SSF46689">
    <property type="entry name" value="Homeodomain-like"/>
    <property type="match status" value="1"/>
</dbReference>
<dbReference type="PROSITE" id="PS51156">
    <property type="entry name" value="ELM2"/>
    <property type="match status" value="1"/>
</dbReference>
<dbReference type="InterPro" id="IPR051066">
    <property type="entry name" value="Trans_reg/Corepressor"/>
</dbReference>
<keyword evidence="8" id="KW-0862">Zinc</keyword>
<evidence type="ECO:0000259" key="18">
    <source>
        <dbReference type="PROSITE" id="PS50157"/>
    </source>
</evidence>
<keyword evidence="12" id="KW-0804">Transcription</keyword>
<dbReference type="RefSeq" id="XP_006031465.1">
    <property type="nucleotide sequence ID" value="XM_006031403.3"/>
</dbReference>
<accession>A0A1U7S980</accession>
<dbReference type="FunFam" id="3.30.160.60:FF:000656">
    <property type="entry name" value="Zinc finger protein 541"/>
    <property type="match status" value="1"/>
</dbReference>
<dbReference type="SMART" id="SM01189">
    <property type="entry name" value="ELM2"/>
    <property type="match status" value="1"/>
</dbReference>
<dbReference type="InterPro" id="IPR036236">
    <property type="entry name" value="Znf_C2H2_sf"/>
</dbReference>
<dbReference type="Pfam" id="PF00096">
    <property type="entry name" value="zf-C2H2"/>
    <property type="match status" value="2"/>
</dbReference>
<proteinExistence type="predicted"/>
<dbReference type="SMART" id="SM00717">
    <property type="entry name" value="SANT"/>
    <property type="match status" value="1"/>
</dbReference>
<evidence type="ECO:0000259" key="20">
    <source>
        <dbReference type="PROSITE" id="PS51293"/>
    </source>
</evidence>
<dbReference type="GO" id="GO:0000118">
    <property type="term" value="C:histone deacetylase complex"/>
    <property type="evidence" value="ECO:0007669"/>
    <property type="project" value="TreeGrafter"/>
</dbReference>
<dbReference type="CTD" id="84215"/>
<dbReference type="GO" id="GO:0008270">
    <property type="term" value="F:zinc ion binding"/>
    <property type="evidence" value="ECO:0007669"/>
    <property type="project" value="UniProtKB-KW"/>
</dbReference>
<dbReference type="Pfam" id="PF01448">
    <property type="entry name" value="ELM2"/>
    <property type="match status" value="1"/>
</dbReference>
<keyword evidence="4" id="KW-0479">Metal-binding</keyword>
<dbReference type="STRING" id="38654.A0A1U7S980"/>
<keyword evidence="6 16" id="KW-0863">Zinc-finger</keyword>
<keyword evidence="9" id="KW-0744">Spermatogenesis</keyword>
<keyword evidence="21" id="KW-1185">Reference proteome</keyword>
<keyword evidence="3" id="KW-0678">Repressor</keyword>
<evidence type="ECO:0000256" key="5">
    <source>
        <dbReference type="ARBA" id="ARBA00022737"/>
    </source>
</evidence>
<dbReference type="OrthoDB" id="10258692at2759"/>
<evidence type="ECO:0000256" key="3">
    <source>
        <dbReference type="ARBA" id="ARBA00022491"/>
    </source>
</evidence>
<dbReference type="Gene3D" id="3.30.160.60">
    <property type="entry name" value="Classic Zinc Finger"/>
    <property type="match status" value="2"/>
</dbReference>
<feature type="compositionally biased region" description="Basic residues" evidence="17">
    <location>
        <begin position="906"/>
        <end position="915"/>
    </location>
</feature>
<comment type="subcellular location">
    <subcellularLocation>
        <location evidence="1">Nucleus</location>
    </subcellularLocation>
</comment>
<evidence type="ECO:0000313" key="24">
    <source>
        <dbReference type="RefSeq" id="XP_014379045.1"/>
    </source>
</evidence>
<dbReference type="GO" id="GO:0030154">
    <property type="term" value="P:cell differentiation"/>
    <property type="evidence" value="ECO:0007669"/>
    <property type="project" value="UniProtKB-KW"/>
</dbReference>
<keyword evidence="13" id="KW-0539">Nucleus</keyword>
<evidence type="ECO:0000256" key="8">
    <source>
        <dbReference type="ARBA" id="ARBA00022833"/>
    </source>
</evidence>
<dbReference type="GeneID" id="102371239"/>
<evidence type="ECO:0000256" key="17">
    <source>
        <dbReference type="SAM" id="MobiDB-lite"/>
    </source>
</evidence>
<evidence type="ECO:0000256" key="16">
    <source>
        <dbReference type="PROSITE-ProRule" id="PRU00042"/>
    </source>
</evidence>